<reference evidence="2 3" key="1">
    <citation type="journal article" date="2017" name="ISME J.">
        <title>Genome of 'Ca. Desulfovibrio trichonymphae', an H2-oxidizing bacterium in a tripartite symbiotic system within a protist cell in the termite gut.</title>
        <authorList>
            <person name="Kuwahara H."/>
            <person name="Yuki M."/>
            <person name="Izawa K."/>
            <person name="Ohkuma M."/>
            <person name="Hongoh Y."/>
        </authorList>
    </citation>
    <scope>NUCLEOTIDE SEQUENCE [LARGE SCALE GENOMIC DNA]</scope>
    <source>
        <strain evidence="2 3">Rs-N31</strain>
    </source>
</reference>
<evidence type="ECO:0000313" key="2">
    <source>
        <dbReference type="EMBL" id="BAV92339.1"/>
    </source>
</evidence>
<dbReference type="Proteomes" id="UP000242645">
    <property type="component" value="Chromosome"/>
</dbReference>
<keyword evidence="3" id="KW-1185">Reference proteome</keyword>
<proteinExistence type="predicted"/>
<dbReference type="InterPro" id="IPR023577">
    <property type="entry name" value="CYTH_domain"/>
</dbReference>
<evidence type="ECO:0000313" key="3">
    <source>
        <dbReference type="Proteomes" id="UP000242645"/>
    </source>
</evidence>
<dbReference type="InterPro" id="IPR008173">
    <property type="entry name" value="Adenylyl_cyclase_CyaB"/>
</dbReference>
<dbReference type="AlphaFoldDB" id="A0A1J1E362"/>
<dbReference type="EMBL" id="AP017368">
    <property type="protein sequence ID" value="BAV92339.1"/>
    <property type="molecule type" value="Genomic_DNA"/>
</dbReference>
<dbReference type="KEGG" id="dtr:RSDT_0827"/>
<feature type="domain" description="CYTH" evidence="1">
    <location>
        <begin position="2"/>
        <end position="171"/>
    </location>
</feature>
<sequence>MSLEIERKYLQVDFDVVRAALKAQGAHNLGAHFERNDIFDTPSAELVAGSRLLRLRTQEWPGKTRYMLTLKLPAEQQGARFKVREEHELEVVHDLGMRSVLEGLGFRVTARYEKIREQWRWEDMEADLDVLPFMTAVELEGEAEHILRVAWRLGFGEGQASIKSYHDLHQEWQRQNSMPPSLSFVFSEEQRRFWRQKLGLPEGVSHAAA</sequence>
<dbReference type="Pfam" id="PF01928">
    <property type="entry name" value="CYTH"/>
    <property type="match status" value="1"/>
</dbReference>
<protein>
    <submittedName>
        <fullName evidence="2">Adenylate cyclase class 2</fullName>
    </submittedName>
</protein>
<accession>A0A1J1E362</accession>
<evidence type="ECO:0000259" key="1">
    <source>
        <dbReference type="PROSITE" id="PS51707"/>
    </source>
</evidence>
<dbReference type="OrthoDB" id="116396at2"/>
<dbReference type="Gene3D" id="2.40.320.10">
    <property type="entry name" value="Hypothetical Protein Pfu-838710-001"/>
    <property type="match status" value="1"/>
</dbReference>
<dbReference type="CDD" id="cd07890">
    <property type="entry name" value="CYTH-like_AC_IV-like"/>
    <property type="match status" value="1"/>
</dbReference>
<dbReference type="InterPro" id="IPR033469">
    <property type="entry name" value="CYTH-like_dom_sf"/>
</dbReference>
<dbReference type="SMART" id="SM01118">
    <property type="entry name" value="CYTH"/>
    <property type="match status" value="1"/>
</dbReference>
<gene>
    <name evidence="2" type="primary">cyaB</name>
    <name evidence="2" type="ORF">RSDT_0827</name>
</gene>
<organism evidence="2 3">
    <name type="scientific">Candidatus Desulfovibrio trichonymphae</name>
    <dbReference type="NCBI Taxonomy" id="1725232"/>
    <lineage>
        <taxon>Bacteria</taxon>
        <taxon>Pseudomonadati</taxon>
        <taxon>Thermodesulfobacteriota</taxon>
        <taxon>Desulfovibrionia</taxon>
        <taxon>Desulfovibrionales</taxon>
        <taxon>Desulfovibrionaceae</taxon>
        <taxon>Desulfovibrio</taxon>
    </lineage>
</organism>
<name>A0A1J1E362_9BACT</name>
<dbReference type="RefSeq" id="WP_096399850.1">
    <property type="nucleotide sequence ID" value="NZ_AP017368.1"/>
</dbReference>
<dbReference type="PROSITE" id="PS51707">
    <property type="entry name" value="CYTH"/>
    <property type="match status" value="1"/>
</dbReference>
<dbReference type="SUPFAM" id="SSF55154">
    <property type="entry name" value="CYTH-like phosphatases"/>
    <property type="match status" value="1"/>
</dbReference>